<reference evidence="2" key="1">
    <citation type="journal article" date="2012" name="Nature">
        <title>The tomato genome sequence provides insights into fleshy fruit evolution.</title>
        <authorList>
            <consortium name="Tomato Genome Consortium"/>
        </authorList>
    </citation>
    <scope>NUCLEOTIDE SEQUENCE [LARGE SCALE GENOMIC DNA]</scope>
    <source>
        <strain evidence="2">cv. Heinz 1706</strain>
    </source>
</reference>
<evidence type="ECO:0008006" key="4">
    <source>
        <dbReference type="Google" id="ProtNLM"/>
    </source>
</evidence>
<proteinExistence type="predicted"/>
<keyword evidence="1" id="KW-0732">Signal</keyword>
<dbReference type="Gramene" id="Solyc11g012245.1.1">
    <property type="protein sequence ID" value="Solyc11g012245.1.1"/>
    <property type="gene ID" value="Solyc11g012245.1"/>
</dbReference>
<dbReference type="AlphaFoldDB" id="A0A3Q7ISY3"/>
<evidence type="ECO:0000256" key="1">
    <source>
        <dbReference type="SAM" id="SignalP"/>
    </source>
</evidence>
<protein>
    <recommendedName>
        <fullName evidence="4">Secreted protein</fullName>
    </recommendedName>
</protein>
<feature type="chain" id="PRO_5018765868" description="Secreted protein" evidence="1">
    <location>
        <begin position="28"/>
        <end position="76"/>
    </location>
</feature>
<dbReference type="InParanoid" id="A0A3Q7ISY3"/>
<feature type="signal peptide" evidence="1">
    <location>
        <begin position="1"/>
        <end position="27"/>
    </location>
</feature>
<reference evidence="2" key="2">
    <citation type="submission" date="2019-01" db="UniProtKB">
        <authorList>
            <consortium name="EnsemblPlants"/>
        </authorList>
    </citation>
    <scope>IDENTIFICATION</scope>
    <source>
        <strain evidence="2">cv. Heinz 1706</strain>
    </source>
</reference>
<dbReference type="Proteomes" id="UP000004994">
    <property type="component" value="Chromosome 11"/>
</dbReference>
<dbReference type="EnsemblPlants" id="Solyc11g012245.1.1">
    <property type="protein sequence ID" value="Solyc11g012245.1.1"/>
    <property type="gene ID" value="Solyc11g012245.1"/>
</dbReference>
<accession>A0A3Q7ISY3</accession>
<evidence type="ECO:0000313" key="2">
    <source>
        <dbReference type="EnsemblPlants" id="Solyc11g012245.1.1"/>
    </source>
</evidence>
<keyword evidence="3" id="KW-1185">Reference proteome</keyword>
<evidence type="ECO:0000313" key="3">
    <source>
        <dbReference type="Proteomes" id="UP000004994"/>
    </source>
</evidence>
<organism evidence="2">
    <name type="scientific">Solanum lycopersicum</name>
    <name type="common">Tomato</name>
    <name type="synonym">Lycopersicon esculentum</name>
    <dbReference type="NCBI Taxonomy" id="4081"/>
    <lineage>
        <taxon>Eukaryota</taxon>
        <taxon>Viridiplantae</taxon>
        <taxon>Streptophyta</taxon>
        <taxon>Embryophyta</taxon>
        <taxon>Tracheophyta</taxon>
        <taxon>Spermatophyta</taxon>
        <taxon>Magnoliopsida</taxon>
        <taxon>eudicotyledons</taxon>
        <taxon>Gunneridae</taxon>
        <taxon>Pentapetalae</taxon>
        <taxon>asterids</taxon>
        <taxon>lamiids</taxon>
        <taxon>Solanales</taxon>
        <taxon>Solanaceae</taxon>
        <taxon>Solanoideae</taxon>
        <taxon>Solaneae</taxon>
        <taxon>Solanum</taxon>
        <taxon>Solanum subgen. Lycopersicon</taxon>
    </lineage>
</organism>
<name>A0A3Q7ISY3_SOLLC</name>
<sequence length="76" mass="8411">MARSVILVTRLRVEFVVFFVVSTLSLGKQAKGMNVESGRGGIDDKGPLPNAKRRILKLASHAMKKQVVPPRLIEVR</sequence>